<proteinExistence type="predicted"/>
<dbReference type="Proteomes" id="UP000229236">
    <property type="component" value="Unassembled WGS sequence"/>
</dbReference>
<gene>
    <name evidence="1" type="ORF">CO088_00345</name>
</gene>
<accession>A0A2M8DA22</accession>
<reference evidence="2" key="1">
    <citation type="submission" date="2017-09" db="EMBL/GenBank/DDBJ databases">
        <title>Depth-based differentiation of microbial function through sediment-hosted aquifers and enrichment of novel symbionts in the deep terrestrial subsurface.</title>
        <authorList>
            <person name="Probst A.J."/>
            <person name="Ladd B."/>
            <person name="Jarett J.K."/>
            <person name="Geller-Mcgrath D.E."/>
            <person name="Sieber C.M.K."/>
            <person name="Emerson J.B."/>
            <person name="Anantharaman K."/>
            <person name="Thomas B.C."/>
            <person name="Malmstrom R."/>
            <person name="Stieglmeier M."/>
            <person name="Klingl A."/>
            <person name="Woyke T."/>
            <person name="Ryan C.M."/>
            <person name="Banfield J.F."/>
        </authorList>
    </citation>
    <scope>NUCLEOTIDE SEQUENCE [LARGE SCALE GENOMIC DNA]</scope>
</reference>
<organism evidence="1 2">
    <name type="scientific">Candidatus Yonathbacteria bacterium CG_4_9_14_0_8_um_filter_46_47</name>
    <dbReference type="NCBI Taxonomy" id="1975106"/>
    <lineage>
        <taxon>Bacteria</taxon>
        <taxon>Candidatus Yonathiibacteriota</taxon>
    </lineage>
</organism>
<name>A0A2M8DA22_9BACT</name>
<protein>
    <submittedName>
        <fullName evidence="1">IS1595 family transposase</fullName>
    </submittedName>
</protein>
<dbReference type="AlphaFoldDB" id="A0A2M8DA22"/>
<dbReference type="EMBL" id="PFTM01000010">
    <property type="protein sequence ID" value="PJB84004.1"/>
    <property type="molecule type" value="Genomic_DNA"/>
</dbReference>
<sequence>NGTENFWSFSKWRLAQFNSVSRETLCYLKKYEFCYSYKDDIMSVLEKIIRSYLV</sequence>
<evidence type="ECO:0000313" key="2">
    <source>
        <dbReference type="Proteomes" id="UP000229236"/>
    </source>
</evidence>
<feature type="non-terminal residue" evidence="1">
    <location>
        <position position="1"/>
    </location>
</feature>
<evidence type="ECO:0000313" key="1">
    <source>
        <dbReference type="EMBL" id="PJB84004.1"/>
    </source>
</evidence>
<comment type="caution">
    <text evidence="1">The sequence shown here is derived from an EMBL/GenBank/DDBJ whole genome shotgun (WGS) entry which is preliminary data.</text>
</comment>